<dbReference type="SUPFAM" id="SSF53474">
    <property type="entry name" value="alpha/beta-Hydrolases"/>
    <property type="match status" value="1"/>
</dbReference>
<dbReference type="InterPro" id="IPR006311">
    <property type="entry name" value="TAT_signal"/>
</dbReference>
<dbReference type="EMBL" id="JACIIZ010000001">
    <property type="protein sequence ID" value="MBB6249669.1"/>
    <property type="molecule type" value="Genomic_DNA"/>
</dbReference>
<evidence type="ECO:0000313" key="5">
    <source>
        <dbReference type="EMBL" id="MBB6249669.1"/>
    </source>
</evidence>
<dbReference type="InterPro" id="IPR050300">
    <property type="entry name" value="GDXG_lipolytic_enzyme"/>
</dbReference>
<evidence type="ECO:0000256" key="1">
    <source>
        <dbReference type="ARBA" id="ARBA00022801"/>
    </source>
</evidence>
<name>A0A7X0AVX9_9PROT</name>
<evidence type="ECO:0000256" key="2">
    <source>
        <dbReference type="SAM" id="SignalP"/>
    </source>
</evidence>
<protein>
    <submittedName>
        <fullName evidence="5">Acetyl esterase/lipase</fullName>
    </submittedName>
</protein>
<keyword evidence="2" id="KW-0732">Signal</keyword>
<reference evidence="5 6" key="1">
    <citation type="submission" date="2020-08" db="EMBL/GenBank/DDBJ databases">
        <title>Genomic Encyclopedia of Type Strains, Phase IV (KMG-IV): sequencing the most valuable type-strain genomes for metagenomic binning, comparative biology and taxonomic classification.</title>
        <authorList>
            <person name="Goeker M."/>
        </authorList>
    </citation>
    <scope>NUCLEOTIDE SEQUENCE [LARGE SCALE GENOMIC DNA]</scope>
    <source>
        <strain evidence="5 6">DSM 22198</strain>
    </source>
</reference>
<dbReference type="GO" id="GO:0006508">
    <property type="term" value="P:proteolysis"/>
    <property type="evidence" value="ECO:0007669"/>
    <property type="project" value="InterPro"/>
</dbReference>
<dbReference type="PROSITE" id="PS51318">
    <property type="entry name" value="TAT"/>
    <property type="match status" value="1"/>
</dbReference>
<accession>A0A7X0AVX9</accession>
<sequence length="340" mass="36039">MTFTLDRRRLALAALGGAALGNLALTRPAQADGGSAADLVRQSRQRRDPDMLAPLWPGTPPGGEGLTIKDVVTDHGPVGGPPDRVAESVATPTLAFFRSANPGPRATILVIPGGGYTNVWFDKEGYEIARWLNATGVHAAVLTYRLPAEGWKNGPDVPLQDAQRAMRLLRHQGKGWGVDGGRIGVLGFSAGGHLAASLITRHDAAVYTAVDEADTLPAGPQLGGLAYPVISMEESLTHLGSRQHLLGPSPSAAQVAAYSPDQGARPGTCPTFLFHAADDSAVPVGNSLVMFQALRRQNVAAEMHVFESGGHGFALREIPGRSAEPWPDLYHRWLTRHGFV</sequence>
<keyword evidence="1" id="KW-0378">Hydrolase</keyword>
<evidence type="ECO:0000313" key="6">
    <source>
        <dbReference type="Proteomes" id="UP000539175"/>
    </source>
</evidence>
<organism evidence="5 6">
    <name type="scientific">Nitrospirillum iridis</name>
    <dbReference type="NCBI Taxonomy" id="765888"/>
    <lineage>
        <taxon>Bacteria</taxon>
        <taxon>Pseudomonadati</taxon>
        <taxon>Pseudomonadota</taxon>
        <taxon>Alphaproteobacteria</taxon>
        <taxon>Rhodospirillales</taxon>
        <taxon>Azospirillaceae</taxon>
        <taxon>Nitrospirillum</taxon>
    </lineage>
</organism>
<proteinExistence type="predicted"/>
<dbReference type="RefSeq" id="WP_184796609.1">
    <property type="nucleotide sequence ID" value="NZ_JACIIZ010000001.1"/>
</dbReference>
<dbReference type="AlphaFoldDB" id="A0A7X0AVX9"/>
<feature type="domain" description="BD-FAE-like" evidence="4">
    <location>
        <begin position="103"/>
        <end position="198"/>
    </location>
</feature>
<dbReference type="PANTHER" id="PTHR48081:SF6">
    <property type="entry name" value="PEPTIDASE S9 PROLYL OLIGOPEPTIDASE CATALYTIC DOMAIN-CONTAINING PROTEIN"/>
    <property type="match status" value="1"/>
</dbReference>
<dbReference type="Pfam" id="PF00326">
    <property type="entry name" value="Peptidase_S9"/>
    <property type="match status" value="1"/>
</dbReference>
<feature type="chain" id="PRO_5030862311" evidence="2">
    <location>
        <begin position="32"/>
        <end position="340"/>
    </location>
</feature>
<dbReference type="PANTHER" id="PTHR48081">
    <property type="entry name" value="AB HYDROLASE SUPERFAMILY PROTEIN C4A8.06C"/>
    <property type="match status" value="1"/>
</dbReference>
<feature type="signal peptide" evidence="2">
    <location>
        <begin position="1"/>
        <end position="31"/>
    </location>
</feature>
<dbReference type="InterPro" id="IPR001375">
    <property type="entry name" value="Peptidase_S9_cat"/>
</dbReference>
<evidence type="ECO:0000259" key="3">
    <source>
        <dbReference type="Pfam" id="PF00326"/>
    </source>
</evidence>
<dbReference type="InterPro" id="IPR049492">
    <property type="entry name" value="BD-FAE-like_dom"/>
</dbReference>
<evidence type="ECO:0000259" key="4">
    <source>
        <dbReference type="Pfam" id="PF20434"/>
    </source>
</evidence>
<dbReference type="Proteomes" id="UP000539175">
    <property type="component" value="Unassembled WGS sequence"/>
</dbReference>
<feature type="domain" description="Peptidase S9 prolyl oligopeptidase catalytic" evidence="3">
    <location>
        <begin position="254"/>
        <end position="314"/>
    </location>
</feature>
<dbReference type="Gene3D" id="3.40.50.1820">
    <property type="entry name" value="alpha/beta hydrolase"/>
    <property type="match status" value="1"/>
</dbReference>
<dbReference type="Pfam" id="PF20434">
    <property type="entry name" value="BD-FAE"/>
    <property type="match status" value="1"/>
</dbReference>
<comment type="caution">
    <text evidence="5">The sequence shown here is derived from an EMBL/GenBank/DDBJ whole genome shotgun (WGS) entry which is preliminary data.</text>
</comment>
<dbReference type="GO" id="GO:0008236">
    <property type="term" value="F:serine-type peptidase activity"/>
    <property type="evidence" value="ECO:0007669"/>
    <property type="project" value="InterPro"/>
</dbReference>
<gene>
    <name evidence="5" type="ORF">FHS74_000202</name>
</gene>
<dbReference type="InterPro" id="IPR029058">
    <property type="entry name" value="AB_hydrolase_fold"/>
</dbReference>
<keyword evidence="6" id="KW-1185">Reference proteome</keyword>